<accession>A0AAV9IU91</accession>
<evidence type="ECO:0000256" key="1">
    <source>
        <dbReference type="SAM" id="MobiDB-lite"/>
    </source>
</evidence>
<reference evidence="2 3" key="1">
    <citation type="submission" date="2022-07" db="EMBL/GenBank/DDBJ databases">
        <title>Genome-wide signatures of adaptation to extreme environments.</title>
        <authorList>
            <person name="Cho C.H."/>
            <person name="Yoon H.S."/>
        </authorList>
    </citation>
    <scope>NUCLEOTIDE SEQUENCE [LARGE SCALE GENOMIC DNA]</scope>
    <source>
        <strain evidence="2 3">DBV 063 E5</strain>
    </source>
</reference>
<comment type="caution">
    <text evidence="2">The sequence shown here is derived from an EMBL/GenBank/DDBJ whole genome shotgun (WGS) entry which is preliminary data.</text>
</comment>
<name>A0AAV9IU91_CYACA</name>
<keyword evidence="3" id="KW-1185">Reference proteome</keyword>
<evidence type="ECO:0000313" key="2">
    <source>
        <dbReference type="EMBL" id="KAK4535892.1"/>
    </source>
</evidence>
<dbReference type="AlphaFoldDB" id="A0AAV9IU91"/>
<dbReference type="EMBL" id="JANCYW010000006">
    <property type="protein sequence ID" value="KAK4535892.1"/>
    <property type="molecule type" value="Genomic_DNA"/>
</dbReference>
<protein>
    <submittedName>
        <fullName evidence="2">Uncharacterized protein</fullName>
    </submittedName>
</protein>
<proteinExistence type="predicted"/>
<dbReference type="Gene3D" id="3.30.450.60">
    <property type="match status" value="1"/>
</dbReference>
<organism evidence="2 3">
    <name type="scientific">Cyanidium caldarium</name>
    <name type="common">Red alga</name>
    <dbReference type="NCBI Taxonomy" id="2771"/>
    <lineage>
        <taxon>Eukaryota</taxon>
        <taxon>Rhodophyta</taxon>
        <taxon>Bangiophyceae</taxon>
        <taxon>Cyanidiales</taxon>
        <taxon>Cyanidiaceae</taxon>
        <taxon>Cyanidium</taxon>
    </lineage>
</organism>
<evidence type="ECO:0000313" key="3">
    <source>
        <dbReference type="Proteomes" id="UP001301350"/>
    </source>
</evidence>
<gene>
    <name evidence="2" type="ORF">CDCA_CDCA06G1917</name>
</gene>
<dbReference type="Proteomes" id="UP001301350">
    <property type="component" value="Unassembled WGS sequence"/>
</dbReference>
<sequence length="228" mass="24633">MLRGLFILSYKTHGLLYSRLFRKGAAWTRSGGRADAARVSPDAAVASPAKPSSATAGGADTDVTTTAAAAASVGDTQQLHERMLRTLEQLLPPLWYALGTSDALADREQVGRLEEMTLVARRVGDVVTVLMGEREHEALLLLEWGRCLENSLRRVLTLPSSGMGMAPEASGDWLVATSDAVSVERVLVERYDELCILIDEMVSDTGVAHQLEPDGVSQLVWAQMLGTR</sequence>
<feature type="region of interest" description="Disordered" evidence="1">
    <location>
        <begin position="38"/>
        <end position="60"/>
    </location>
</feature>